<reference evidence="3" key="2">
    <citation type="submission" date="2020-05" db="UniProtKB">
        <authorList>
            <consortium name="EnsemblMetazoa"/>
        </authorList>
    </citation>
    <scope>IDENTIFICATION</scope>
    <source>
        <strain evidence="3">IAEA</strain>
    </source>
</reference>
<feature type="compositionally biased region" description="Pro residues" evidence="2">
    <location>
        <begin position="91"/>
        <end position="106"/>
    </location>
</feature>
<feature type="compositionally biased region" description="Low complexity" evidence="2">
    <location>
        <begin position="35"/>
        <end position="72"/>
    </location>
</feature>
<feature type="coiled-coil region" evidence="1">
    <location>
        <begin position="149"/>
        <end position="176"/>
    </location>
</feature>
<evidence type="ECO:0000313" key="4">
    <source>
        <dbReference type="Proteomes" id="UP000092445"/>
    </source>
</evidence>
<accession>A0A1A9ZF35</accession>
<protein>
    <submittedName>
        <fullName evidence="3">Uncharacterized protein</fullName>
    </submittedName>
</protein>
<dbReference type="AlphaFoldDB" id="A0A1A9ZF35"/>
<dbReference type="STRING" id="7398.A0A1A9ZF35"/>
<reference evidence="4" key="1">
    <citation type="submission" date="2014-03" db="EMBL/GenBank/DDBJ databases">
        <authorList>
            <person name="Aksoy S."/>
            <person name="Warren W."/>
            <person name="Wilson R.K."/>
        </authorList>
    </citation>
    <scope>NUCLEOTIDE SEQUENCE [LARGE SCALE GENOMIC DNA]</scope>
    <source>
        <strain evidence="4">IAEA</strain>
    </source>
</reference>
<feature type="compositionally biased region" description="Low complexity" evidence="2">
    <location>
        <begin position="115"/>
        <end position="134"/>
    </location>
</feature>
<sequence length="253" mass="27054">METKRYGWTFLDIFYPKTKTVPPNNVLDNKPTVVAPKVPEPAAKPAATTVTVTLKPTNKPTPTTPASVTSPAPQKPSSLPTQQPTATKPEVPAPLAKPSPQLPTPVTPVSAPVLPAASTTPANTPATPLAPFAPKKSNPFLENGDASLKDALDKKLMQASDTVETVKNDLKNATANFLTGESSAPSPAKNIIKPSKSRNCYRSENTYNTLVRDSRVSAKKSSTDSIFSSFRNICPQRDVWLCGPTPTHQTIYP</sequence>
<evidence type="ECO:0000256" key="2">
    <source>
        <dbReference type="SAM" id="MobiDB-lite"/>
    </source>
</evidence>
<dbReference type="Proteomes" id="UP000092445">
    <property type="component" value="Unassembled WGS sequence"/>
</dbReference>
<keyword evidence="1" id="KW-0175">Coiled coil</keyword>
<dbReference type="EnsemblMetazoa" id="GPAI012662-RA">
    <property type="protein sequence ID" value="GPAI012662-PA"/>
    <property type="gene ID" value="GPAI012662"/>
</dbReference>
<name>A0A1A9ZF35_GLOPL</name>
<organism evidence="3 4">
    <name type="scientific">Glossina pallidipes</name>
    <name type="common">Tsetse fly</name>
    <dbReference type="NCBI Taxonomy" id="7398"/>
    <lineage>
        <taxon>Eukaryota</taxon>
        <taxon>Metazoa</taxon>
        <taxon>Ecdysozoa</taxon>
        <taxon>Arthropoda</taxon>
        <taxon>Hexapoda</taxon>
        <taxon>Insecta</taxon>
        <taxon>Pterygota</taxon>
        <taxon>Neoptera</taxon>
        <taxon>Endopterygota</taxon>
        <taxon>Diptera</taxon>
        <taxon>Brachycera</taxon>
        <taxon>Muscomorpha</taxon>
        <taxon>Hippoboscoidea</taxon>
        <taxon>Glossinidae</taxon>
        <taxon>Glossina</taxon>
    </lineage>
</organism>
<feature type="compositionally biased region" description="Polar residues" evidence="2">
    <location>
        <begin position="75"/>
        <end position="86"/>
    </location>
</feature>
<keyword evidence="4" id="KW-1185">Reference proteome</keyword>
<dbReference type="VEuPathDB" id="VectorBase:GPAI012662"/>
<feature type="region of interest" description="Disordered" evidence="2">
    <location>
        <begin position="35"/>
        <end position="138"/>
    </location>
</feature>
<evidence type="ECO:0000256" key="1">
    <source>
        <dbReference type="SAM" id="Coils"/>
    </source>
</evidence>
<proteinExistence type="predicted"/>
<evidence type="ECO:0000313" key="3">
    <source>
        <dbReference type="EnsemblMetazoa" id="GPAI012662-PA"/>
    </source>
</evidence>